<accession>A0AAV4LBW9</accession>
<dbReference type="InterPro" id="IPR021890">
    <property type="entry name" value="DUF3501"/>
</dbReference>
<name>A0AAV4LBW9_9BACL</name>
<organism evidence="1 2">
    <name type="scientific">Collibacillus ludicampi</name>
    <dbReference type="NCBI Taxonomy" id="2771369"/>
    <lineage>
        <taxon>Bacteria</taxon>
        <taxon>Bacillati</taxon>
        <taxon>Bacillota</taxon>
        <taxon>Bacilli</taxon>
        <taxon>Bacillales</taxon>
        <taxon>Alicyclobacillaceae</taxon>
        <taxon>Collibacillus</taxon>
    </lineage>
</organism>
<reference evidence="1" key="1">
    <citation type="journal article" date="2023" name="Int. J. Syst. Evol. Microbiol.">
        <title>Collibacillus ludicampi gen. nov., sp. nov., a new soil bacterium of the family Alicyclobacillaceae.</title>
        <authorList>
            <person name="Jojima T."/>
            <person name="Ioku Y."/>
            <person name="Fukuta Y."/>
            <person name="Shirasaka N."/>
            <person name="Matsumura Y."/>
            <person name="Mori M."/>
        </authorList>
    </citation>
    <scope>NUCLEOTIDE SEQUENCE</scope>
    <source>
        <strain evidence="1">TP075</strain>
    </source>
</reference>
<comment type="caution">
    <text evidence="1">The sequence shown here is derived from an EMBL/GenBank/DDBJ whole genome shotgun (WGS) entry which is preliminary data.</text>
</comment>
<protein>
    <submittedName>
        <fullName evidence="1">Fructose-bisphosphate aldolase</fullName>
    </submittedName>
</protein>
<dbReference type="EMBL" id="BOQE01000001">
    <property type="protein sequence ID" value="GIM45154.1"/>
    <property type="molecule type" value="Genomic_DNA"/>
</dbReference>
<dbReference type="Proteomes" id="UP001057291">
    <property type="component" value="Unassembled WGS sequence"/>
</dbReference>
<evidence type="ECO:0000313" key="1">
    <source>
        <dbReference type="EMBL" id="GIM45154.1"/>
    </source>
</evidence>
<evidence type="ECO:0000313" key="2">
    <source>
        <dbReference type="Proteomes" id="UP001057291"/>
    </source>
</evidence>
<gene>
    <name evidence="1" type="ORF">DNHGIG_07030</name>
</gene>
<dbReference type="Pfam" id="PF12007">
    <property type="entry name" value="DUF3501"/>
    <property type="match status" value="1"/>
</dbReference>
<keyword evidence="2" id="KW-1185">Reference proteome</keyword>
<dbReference type="RefSeq" id="WP_282198379.1">
    <property type="nucleotide sequence ID" value="NZ_BOQE01000001.1"/>
</dbReference>
<dbReference type="AlphaFoldDB" id="A0AAV4LBW9"/>
<proteinExistence type="predicted"/>
<sequence>MELLTLQDVVPLSTYRKNRDPYVKKMIAYKAKRRVSLAEHVSLLFENRQTVLFQVLELVHSEDLTDQREIAEYLDIYNPMIPGEQELSATLFIEADNQALLERLLTDLRGIEHHLYLVTGDKQIQGVFEEEHTGDVTSSVHYLKFPLDEQARNYLCSTPADQANVRVVLTHPKLSAELALPPEIIASLREDLRDSYQH</sequence>